<dbReference type="AlphaFoldDB" id="A0A640UP80"/>
<proteinExistence type="predicted"/>
<dbReference type="Pfam" id="PF19054">
    <property type="entry name" value="DUF5753"/>
    <property type="match status" value="1"/>
</dbReference>
<reference evidence="2 3" key="1">
    <citation type="submission" date="2019-12" db="EMBL/GenBank/DDBJ databases">
        <title>Whole genome shotgun sequence of Streptomyces tubercidicus NBRC 13090.</title>
        <authorList>
            <person name="Ichikawa N."/>
            <person name="Kimura A."/>
            <person name="Kitahashi Y."/>
            <person name="Komaki H."/>
            <person name="Tamura T."/>
        </authorList>
    </citation>
    <scope>NUCLEOTIDE SEQUENCE [LARGE SCALE GENOMIC DNA]</scope>
    <source>
        <strain evidence="2 3">NBRC 13090</strain>
    </source>
</reference>
<gene>
    <name evidence="2" type="ORF">Stube_21820</name>
</gene>
<name>A0A640UP80_9ACTN</name>
<feature type="domain" description="DUF5753" evidence="1">
    <location>
        <begin position="2"/>
        <end position="70"/>
    </location>
</feature>
<keyword evidence="3" id="KW-1185">Reference proteome</keyword>
<accession>A0A640UP80</accession>
<evidence type="ECO:0000313" key="2">
    <source>
        <dbReference type="EMBL" id="GFE37509.1"/>
    </source>
</evidence>
<dbReference type="InterPro" id="IPR043917">
    <property type="entry name" value="DUF5753"/>
</dbReference>
<evidence type="ECO:0000313" key="3">
    <source>
        <dbReference type="Proteomes" id="UP000431826"/>
    </source>
</evidence>
<organism evidence="2 3">
    <name type="scientific">Streptomyces tubercidicus</name>
    <dbReference type="NCBI Taxonomy" id="47759"/>
    <lineage>
        <taxon>Bacteria</taxon>
        <taxon>Bacillati</taxon>
        <taxon>Actinomycetota</taxon>
        <taxon>Actinomycetes</taxon>
        <taxon>Kitasatosporales</taxon>
        <taxon>Streptomycetaceae</taxon>
        <taxon>Streptomyces</taxon>
    </lineage>
</organism>
<comment type="caution">
    <text evidence="2">The sequence shown here is derived from an EMBL/GenBank/DDBJ whole genome shotgun (WGS) entry which is preliminary data.</text>
</comment>
<protein>
    <recommendedName>
        <fullName evidence="1">DUF5753 domain-containing protein</fullName>
    </recommendedName>
</protein>
<sequence>MDIRIIPLSARQQDIANHSFVIRDDRTVTVETVHAEIVVTDPRDVALYVDKFERFASMALAGDAMRTMLEGVRNDFLREQETGWAE</sequence>
<evidence type="ECO:0000259" key="1">
    <source>
        <dbReference type="Pfam" id="PF19054"/>
    </source>
</evidence>
<dbReference type="Proteomes" id="UP000431826">
    <property type="component" value="Unassembled WGS sequence"/>
</dbReference>
<dbReference type="EMBL" id="BLIR01000001">
    <property type="protein sequence ID" value="GFE37509.1"/>
    <property type="molecule type" value="Genomic_DNA"/>
</dbReference>